<proteinExistence type="predicted"/>
<organism evidence="1 2">
    <name type="scientific">Potamilus streckersoni</name>
    <dbReference type="NCBI Taxonomy" id="2493646"/>
    <lineage>
        <taxon>Eukaryota</taxon>
        <taxon>Metazoa</taxon>
        <taxon>Spiralia</taxon>
        <taxon>Lophotrochozoa</taxon>
        <taxon>Mollusca</taxon>
        <taxon>Bivalvia</taxon>
        <taxon>Autobranchia</taxon>
        <taxon>Heteroconchia</taxon>
        <taxon>Palaeoheterodonta</taxon>
        <taxon>Unionida</taxon>
        <taxon>Unionoidea</taxon>
        <taxon>Unionidae</taxon>
        <taxon>Ambleminae</taxon>
        <taxon>Lampsilini</taxon>
        <taxon>Potamilus</taxon>
    </lineage>
</organism>
<protein>
    <submittedName>
        <fullName evidence="1">Uncharacterized protein</fullName>
    </submittedName>
</protein>
<reference evidence="1" key="1">
    <citation type="journal article" date="2021" name="Genome Biol. Evol.">
        <title>A High-Quality Reference Genome for a Parasitic Bivalve with Doubly Uniparental Inheritance (Bivalvia: Unionida).</title>
        <authorList>
            <person name="Smith C.H."/>
        </authorList>
    </citation>
    <scope>NUCLEOTIDE SEQUENCE</scope>
    <source>
        <strain evidence="1">CHS0354</strain>
    </source>
</reference>
<evidence type="ECO:0000313" key="2">
    <source>
        <dbReference type="Proteomes" id="UP001195483"/>
    </source>
</evidence>
<reference evidence="1" key="2">
    <citation type="journal article" date="2021" name="Genome Biol. Evol.">
        <title>Developing a high-quality reference genome for a parasitic bivalve with doubly uniparental inheritance (Bivalvia: Unionida).</title>
        <authorList>
            <person name="Smith C.H."/>
        </authorList>
    </citation>
    <scope>NUCLEOTIDE SEQUENCE</scope>
    <source>
        <strain evidence="1">CHS0354</strain>
        <tissue evidence="1">Mantle</tissue>
    </source>
</reference>
<dbReference type="EMBL" id="JAEAOA010000379">
    <property type="protein sequence ID" value="KAK3593037.1"/>
    <property type="molecule type" value="Genomic_DNA"/>
</dbReference>
<sequence>MYAAVTWQIIMCMECEPLYVYIILFAYITIIRKFAGDISKVDDRKYCQCTLPNIKTSKMKYTAVLFCYRESLQNMPNKLYRIFSPRIIYQSFSNSNGFHHFFS</sequence>
<evidence type="ECO:0000313" key="1">
    <source>
        <dbReference type="EMBL" id="KAK3593037.1"/>
    </source>
</evidence>
<gene>
    <name evidence="1" type="ORF">CHS0354_005403</name>
</gene>
<reference evidence="1" key="3">
    <citation type="submission" date="2023-05" db="EMBL/GenBank/DDBJ databases">
        <authorList>
            <person name="Smith C.H."/>
        </authorList>
    </citation>
    <scope>NUCLEOTIDE SEQUENCE</scope>
    <source>
        <strain evidence="1">CHS0354</strain>
        <tissue evidence="1">Mantle</tissue>
    </source>
</reference>
<dbReference type="AlphaFoldDB" id="A0AAE0SJG3"/>
<name>A0AAE0SJG3_9BIVA</name>
<accession>A0AAE0SJG3</accession>
<keyword evidence="2" id="KW-1185">Reference proteome</keyword>
<comment type="caution">
    <text evidence="1">The sequence shown here is derived from an EMBL/GenBank/DDBJ whole genome shotgun (WGS) entry which is preliminary data.</text>
</comment>
<dbReference type="Proteomes" id="UP001195483">
    <property type="component" value="Unassembled WGS sequence"/>
</dbReference>